<name>A0A7V8NWY0_9BACT</name>
<evidence type="ECO:0000313" key="2">
    <source>
        <dbReference type="EMBL" id="MBA0088998.1"/>
    </source>
</evidence>
<evidence type="ECO:0000313" key="3">
    <source>
        <dbReference type="Proteomes" id="UP000567293"/>
    </source>
</evidence>
<gene>
    <name evidence="2" type="ORF">HRJ53_28750</name>
</gene>
<comment type="caution">
    <text evidence="2">The sequence shown here is derived from an EMBL/GenBank/DDBJ whole genome shotgun (WGS) entry which is preliminary data.</text>
</comment>
<evidence type="ECO:0000256" key="1">
    <source>
        <dbReference type="SAM" id="MobiDB-lite"/>
    </source>
</evidence>
<feature type="non-terminal residue" evidence="2">
    <location>
        <position position="1"/>
    </location>
</feature>
<protein>
    <submittedName>
        <fullName evidence="2">Uncharacterized protein</fullName>
    </submittedName>
</protein>
<accession>A0A7V8NWY0</accession>
<feature type="compositionally biased region" description="Basic and acidic residues" evidence="1">
    <location>
        <begin position="1"/>
        <end position="13"/>
    </location>
</feature>
<reference evidence="2" key="1">
    <citation type="submission" date="2020-06" db="EMBL/GenBank/DDBJ databases">
        <title>Legume-microbial interactions unlock mineral nutrients during tropical forest succession.</title>
        <authorList>
            <person name="Epihov D.Z."/>
        </authorList>
    </citation>
    <scope>NUCLEOTIDE SEQUENCE [LARGE SCALE GENOMIC DNA]</scope>
    <source>
        <strain evidence="2">Pan2503</strain>
    </source>
</reference>
<dbReference type="EMBL" id="JACDQQ010002787">
    <property type="protein sequence ID" value="MBA0088998.1"/>
    <property type="molecule type" value="Genomic_DNA"/>
</dbReference>
<dbReference type="AlphaFoldDB" id="A0A7V8NWY0"/>
<keyword evidence="3" id="KW-1185">Reference proteome</keyword>
<sequence>MQAGREPSEDDKQSPGGTIPPMTPWAQARYDLEKPGYGKRAAPGGNDPILQCDPMGFPRILYFPTPFEFIQLSNRVLQMFERDHVVREIWTDGRPLPADPDPLWYGYSVGKWVDDTFVVESTGYDDRTWLGAVGYPHSETMHVEERYQPVDRDTLRFSLKIDDPQAYTKPWIALPRVFKLRPRAEIRQGYCVASEENAFTKRIREPGALPGAGNPGK</sequence>
<proteinExistence type="predicted"/>
<dbReference type="Proteomes" id="UP000567293">
    <property type="component" value="Unassembled WGS sequence"/>
</dbReference>
<feature type="region of interest" description="Disordered" evidence="1">
    <location>
        <begin position="1"/>
        <end position="25"/>
    </location>
</feature>
<organism evidence="2 3">
    <name type="scientific">Candidatus Acidiferrum panamense</name>
    <dbReference type="NCBI Taxonomy" id="2741543"/>
    <lineage>
        <taxon>Bacteria</taxon>
        <taxon>Pseudomonadati</taxon>
        <taxon>Acidobacteriota</taxon>
        <taxon>Terriglobia</taxon>
        <taxon>Candidatus Acidiferrales</taxon>
        <taxon>Candidatus Acidiferrum</taxon>
    </lineage>
</organism>